<evidence type="ECO:0000256" key="4">
    <source>
        <dbReference type="ARBA" id="ARBA00023002"/>
    </source>
</evidence>
<dbReference type="GO" id="GO:0030145">
    <property type="term" value="F:manganese ion binding"/>
    <property type="evidence" value="ECO:0007669"/>
    <property type="project" value="UniProtKB-ARBA"/>
</dbReference>
<dbReference type="PANTHER" id="PTHR43595">
    <property type="entry name" value="37S RIBOSOMAL PROTEIN S26, MITOCHONDRIAL"/>
    <property type="match status" value="1"/>
</dbReference>
<dbReference type="SUPFAM" id="SSF54719">
    <property type="entry name" value="Fe,Mn superoxide dismutase (SOD), C-terminal domain"/>
    <property type="match status" value="1"/>
</dbReference>
<dbReference type="PIRSF" id="PIRSF000349">
    <property type="entry name" value="SODismutase"/>
    <property type="match status" value="1"/>
</dbReference>
<dbReference type="InterPro" id="IPR019831">
    <property type="entry name" value="Mn/Fe_SOD_N"/>
</dbReference>
<dbReference type="RefSeq" id="WP_013629041.1">
    <property type="nucleotide sequence ID" value="NC_015174.1"/>
</dbReference>
<keyword evidence="11" id="KW-1185">Reference proteome</keyword>
<dbReference type="Pfam" id="PF00081">
    <property type="entry name" value="Sod_Fe_N"/>
    <property type="match status" value="1"/>
</dbReference>
<evidence type="ECO:0000256" key="7">
    <source>
        <dbReference type="SAM" id="SignalP"/>
    </source>
</evidence>
<dbReference type="InterPro" id="IPR036314">
    <property type="entry name" value="SOD_C_sf"/>
</dbReference>
<gene>
    <name evidence="10" type="ordered locus">Plabr_2717</name>
</gene>
<keyword evidence="3 5" id="KW-0479">Metal-binding</keyword>
<keyword evidence="4 6" id="KW-0560">Oxidoreductase</keyword>
<dbReference type="PRINTS" id="PR01703">
    <property type="entry name" value="MNSODISMTASE"/>
</dbReference>
<dbReference type="InterPro" id="IPR001189">
    <property type="entry name" value="Mn/Fe_SOD"/>
</dbReference>
<dbReference type="PROSITE" id="PS51318">
    <property type="entry name" value="TAT"/>
    <property type="match status" value="1"/>
</dbReference>
<dbReference type="GO" id="GO:0004784">
    <property type="term" value="F:superoxide dismutase activity"/>
    <property type="evidence" value="ECO:0007669"/>
    <property type="project" value="UniProtKB-EC"/>
</dbReference>
<feature type="domain" description="Manganese/iron superoxide dismutase C-terminal" evidence="9">
    <location>
        <begin position="137"/>
        <end position="237"/>
    </location>
</feature>
<dbReference type="SUPFAM" id="SSF46609">
    <property type="entry name" value="Fe,Mn superoxide dismutase (SOD), N-terminal domain"/>
    <property type="match status" value="1"/>
</dbReference>
<comment type="catalytic activity">
    <reaction evidence="6">
        <text>2 superoxide + 2 H(+) = H2O2 + O2</text>
        <dbReference type="Rhea" id="RHEA:20696"/>
        <dbReference type="ChEBI" id="CHEBI:15378"/>
        <dbReference type="ChEBI" id="CHEBI:15379"/>
        <dbReference type="ChEBI" id="CHEBI:16240"/>
        <dbReference type="ChEBI" id="CHEBI:18421"/>
        <dbReference type="EC" id="1.15.1.1"/>
    </reaction>
</comment>
<organism evidence="10 11">
    <name type="scientific">Rubinisphaera brasiliensis (strain ATCC 49424 / DSM 5305 / JCM 21570 / IAM 15109 / NBRC 103401 / IFAM 1448)</name>
    <name type="common">Planctomyces brasiliensis</name>
    <dbReference type="NCBI Taxonomy" id="756272"/>
    <lineage>
        <taxon>Bacteria</taxon>
        <taxon>Pseudomonadati</taxon>
        <taxon>Planctomycetota</taxon>
        <taxon>Planctomycetia</taxon>
        <taxon>Planctomycetales</taxon>
        <taxon>Planctomycetaceae</taxon>
        <taxon>Rubinisphaera</taxon>
    </lineage>
</organism>
<dbReference type="EC" id="1.15.1.1" evidence="2 6"/>
<evidence type="ECO:0000256" key="5">
    <source>
        <dbReference type="PIRSR" id="PIRSR000349-1"/>
    </source>
</evidence>
<dbReference type="PROSITE" id="PS00088">
    <property type="entry name" value="SOD_MN"/>
    <property type="match status" value="1"/>
</dbReference>
<dbReference type="PANTHER" id="PTHR43595:SF2">
    <property type="entry name" value="SMALL RIBOSOMAL SUBUNIT PROTEIN MS42"/>
    <property type="match status" value="1"/>
</dbReference>
<evidence type="ECO:0000259" key="8">
    <source>
        <dbReference type="Pfam" id="PF00081"/>
    </source>
</evidence>
<dbReference type="EMBL" id="CP002546">
    <property type="protein sequence ID" value="ADY60317.1"/>
    <property type="molecule type" value="Genomic_DNA"/>
</dbReference>
<feature type="binding site" evidence="5">
    <location>
        <position position="67"/>
    </location>
    <ligand>
        <name>Mn(2+)</name>
        <dbReference type="ChEBI" id="CHEBI:29035"/>
    </ligand>
</feature>
<feature type="domain" description="Manganese/iron superoxide dismutase N-terminal" evidence="8">
    <location>
        <begin position="43"/>
        <end position="129"/>
    </location>
</feature>
<dbReference type="GO" id="GO:0005737">
    <property type="term" value="C:cytoplasm"/>
    <property type="evidence" value="ECO:0007669"/>
    <property type="project" value="TreeGrafter"/>
</dbReference>
<dbReference type="KEGG" id="pbs:Plabr_2717"/>
<dbReference type="InterPro" id="IPR036324">
    <property type="entry name" value="Mn/Fe_SOD_N_sf"/>
</dbReference>
<proteinExistence type="inferred from homology"/>
<dbReference type="STRING" id="756272.Plabr_2717"/>
<dbReference type="FunFam" id="3.55.40.20:FF:000001">
    <property type="entry name" value="Superoxide dismutase"/>
    <property type="match status" value="1"/>
</dbReference>
<reference evidence="11" key="1">
    <citation type="submission" date="2011-02" db="EMBL/GenBank/DDBJ databases">
        <title>The complete genome of Planctomyces brasiliensis DSM 5305.</title>
        <authorList>
            <person name="Lucas S."/>
            <person name="Copeland A."/>
            <person name="Lapidus A."/>
            <person name="Bruce D."/>
            <person name="Goodwin L."/>
            <person name="Pitluck S."/>
            <person name="Kyrpides N."/>
            <person name="Mavromatis K."/>
            <person name="Pagani I."/>
            <person name="Ivanova N."/>
            <person name="Ovchinnikova G."/>
            <person name="Lu M."/>
            <person name="Detter J.C."/>
            <person name="Han C."/>
            <person name="Land M."/>
            <person name="Hauser L."/>
            <person name="Markowitz V."/>
            <person name="Cheng J.-F."/>
            <person name="Hugenholtz P."/>
            <person name="Woyke T."/>
            <person name="Wu D."/>
            <person name="Tindall B."/>
            <person name="Pomrenke H.G."/>
            <person name="Brambilla E."/>
            <person name="Klenk H.-P."/>
            <person name="Eisen J.A."/>
        </authorList>
    </citation>
    <scope>NUCLEOTIDE SEQUENCE [LARGE SCALE GENOMIC DNA]</scope>
    <source>
        <strain evidence="11">ATCC 49424 / DSM 5305 / JCM 21570 / NBRC 103401 / IFAM 1448</strain>
    </source>
</reference>
<dbReference type="AlphaFoldDB" id="F0SSK1"/>
<comment type="similarity">
    <text evidence="1 6">Belongs to the iron/manganese superoxide dismutase family.</text>
</comment>
<dbReference type="FunFam" id="1.10.287.990:FF:000001">
    <property type="entry name" value="Superoxide dismutase"/>
    <property type="match status" value="1"/>
</dbReference>
<evidence type="ECO:0000256" key="3">
    <source>
        <dbReference type="ARBA" id="ARBA00022723"/>
    </source>
</evidence>
<keyword evidence="7" id="KW-0732">Signal</keyword>
<feature type="chain" id="PRO_5003257288" description="Superoxide dismutase" evidence="7">
    <location>
        <begin position="23"/>
        <end position="241"/>
    </location>
</feature>
<evidence type="ECO:0000313" key="10">
    <source>
        <dbReference type="EMBL" id="ADY60317.1"/>
    </source>
</evidence>
<dbReference type="InterPro" id="IPR019832">
    <property type="entry name" value="Mn/Fe_SOD_C"/>
</dbReference>
<dbReference type="eggNOG" id="COG0605">
    <property type="taxonomic scope" value="Bacteria"/>
</dbReference>
<name>F0SSK1_RUBBR</name>
<feature type="signal peptide" evidence="7">
    <location>
        <begin position="1"/>
        <end position="22"/>
    </location>
</feature>
<dbReference type="InterPro" id="IPR006311">
    <property type="entry name" value="TAT_signal"/>
</dbReference>
<dbReference type="InterPro" id="IPR019833">
    <property type="entry name" value="Mn/Fe_SOD_BS"/>
</dbReference>
<evidence type="ECO:0000256" key="2">
    <source>
        <dbReference type="ARBA" id="ARBA00012682"/>
    </source>
</evidence>
<dbReference type="Pfam" id="PF02777">
    <property type="entry name" value="Sod_Fe_C"/>
    <property type="match status" value="1"/>
</dbReference>
<evidence type="ECO:0000313" key="11">
    <source>
        <dbReference type="Proteomes" id="UP000006860"/>
    </source>
</evidence>
<comment type="function">
    <text evidence="6">Destroys radicals which are normally produced within the cells and which are toxic to biological systems.</text>
</comment>
<dbReference type="HOGENOM" id="CLU_031625_0_1_0"/>
<feature type="binding site" evidence="5">
    <location>
        <position position="204"/>
    </location>
    <ligand>
        <name>Mn(2+)</name>
        <dbReference type="ChEBI" id="CHEBI:29035"/>
    </ligand>
</feature>
<dbReference type="Gene3D" id="3.55.40.20">
    <property type="entry name" value="Iron/manganese superoxide dismutase, C-terminal domain"/>
    <property type="match status" value="1"/>
</dbReference>
<sequence>MSGMSRRNVLSLAAAGAATVAADSLFGVSPVAAFDHHHKKAGFELPPLPYAYDALQKSIDEQTMHIHHDKHHQGYVNKLNAAVEGMPELQKHSVEDLLRNIDQVPKKIRQDVINNGGGHANHTLFWEVMGPNGGGEPTGKLGQAIKKQFKSFSNFRDEFASNAGSVFGSGWGWLIVDDGKLKIVKTSNQDSPLLKGKTPLLGLDVWEHAYYLKYQNRRPDYIQAWFNVVNWENVGKRYEQA</sequence>
<protein>
    <recommendedName>
        <fullName evidence="2 6">Superoxide dismutase</fullName>
        <ecNumber evidence="2 6">1.15.1.1</ecNumber>
    </recommendedName>
</protein>
<evidence type="ECO:0000259" key="9">
    <source>
        <dbReference type="Pfam" id="PF02777"/>
    </source>
</evidence>
<evidence type="ECO:0000256" key="1">
    <source>
        <dbReference type="ARBA" id="ARBA00008714"/>
    </source>
</evidence>
<feature type="binding site" evidence="5">
    <location>
        <position position="208"/>
    </location>
    <ligand>
        <name>Mn(2+)</name>
        <dbReference type="ChEBI" id="CHEBI:29035"/>
    </ligand>
</feature>
<feature type="binding site" evidence="5">
    <location>
        <position position="122"/>
    </location>
    <ligand>
        <name>Mn(2+)</name>
        <dbReference type="ChEBI" id="CHEBI:29035"/>
    </ligand>
</feature>
<accession>F0SSK1</accession>
<evidence type="ECO:0000256" key="6">
    <source>
        <dbReference type="RuleBase" id="RU000414"/>
    </source>
</evidence>
<dbReference type="Gene3D" id="1.10.287.990">
    <property type="entry name" value="Fe,Mn superoxide dismutase (SOD) domain"/>
    <property type="match status" value="1"/>
</dbReference>
<dbReference type="Proteomes" id="UP000006860">
    <property type="component" value="Chromosome"/>
</dbReference>